<gene>
    <name evidence="10" type="ORF">POM88_001260</name>
</gene>
<dbReference type="InterPro" id="IPR017972">
    <property type="entry name" value="Cyt_P450_CS"/>
</dbReference>
<sequence length="553" mass="63116">MVYELFSEKSILIQLELSQLVERWKTFWQIQKTKSGHRYPWSFVEELTYQTQERPKLASSLELEVNEASKAEGDLLEQKVTSLNGRVESAPIPTAKKTDLKAKISVLQNQVVKAKKKTAEENIQKAIKDVSEKAASVCSEGKGFCIAHVSVGSDNAAMREAVVRVMEQKGIAVMVISTDEKKTLVCSELPTGHVINSYQHNISSASYGPNWCLFRRNMVETIMHTARLKTFSGGREWVLGVLIQRLLSESRSDVIKVVDHFQYAMFCLLVYMCFGEKLEDEKIREIEKVQRNLLMSVFSFNFLNIWPKLGRIIFRKKWKKLIGIREDQDNVLIPIIKTRLEKVMKQEVQDDAVVAYVDSLANLKLLEEGNRKLRDEEMVSLCGEFLNGGTDTTSNTLQWIMANLVKYPHGEVSVVGDGGKLVEMVVKEEELKRMPYLKAVVLEEMGRDGEVWKDPLEFRPERFLSGNGGEEGFDITCSREIKMMPFGAGRRMCPGYTLALLHLEYFVANLVFYLEWRPAVGNYEVDFSKKQEFTVGMKNPLLVSISRRVKHSP</sequence>
<keyword evidence="3 7" id="KW-0479">Metal-binding</keyword>
<dbReference type="InterPro" id="IPR036396">
    <property type="entry name" value="Cyt_P450_sf"/>
</dbReference>
<protein>
    <recommendedName>
        <fullName evidence="12">Cytochrome P450</fullName>
    </recommendedName>
</protein>
<keyword evidence="5 8" id="KW-0560">Oxidoreductase</keyword>
<dbReference type="AlphaFoldDB" id="A0AAD8N4U2"/>
<dbReference type="Pfam" id="PF00067">
    <property type="entry name" value="p450"/>
    <property type="match status" value="2"/>
</dbReference>
<reference evidence="10" key="1">
    <citation type="submission" date="2023-02" db="EMBL/GenBank/DDBJ databases">
        <title>Genome of toxic invasive species Heracleum sosnowskyi carries increased number of genes despite the absence of recent whole-genome duplications.</title>
        <authorList>
            <person name="Schelkunov M."/>
            <person name="Shtratnikova V."/>
            <person name="Makarenko M."/>
            <person name="Klepikova A."/>
            <person name="Omelchenko D."/>
            <person name="Novikova G."/>
            <person name="Obukhova E."/>
            <person name="Bogdanov V."/>
            <person name="Penin A."/>
            <person name="Logacheva M."/>
        </authorList>
    </citation>
    <scope>NUCLEOTIDE SEQUENCE</scope>
    <source>
        <strain evidence="10">Hsosn_3</strain>
        <tissue evidence="10">Leaf</tissue>
    </source>
</reference>
<feature type="binding site" description="axial binding residue" evidence="7">
    <location>
        <position position="493"/>
    </location>
    <ligand>
        <name>heme</name>
        <dbReference type="ChEBI" id="CHEBI:30413"/>
    </ligand>
    <ligandPart>
        <name>Fe</name>
        <dbReference type="ChEBI" id="CHEBI:18248"/>
    </ligandPart>
</feature>
<evidence type="ECO:0000256" key="4">
    <source>
        <dbReference type="ARBA" id="ARBA00022989"/>
    </source>
</evidence>
<evidence type="ECO:0000256" key="5">
    <source>
        <dbReference type="ARBA" id="ARBA00023002"/>
    </source>
</evidence>
<dbReference type="PROSITE" id="PS00086">
    <property type="entry name" value="CYTOCHROME_P450"/>
    <property type="match status" value="1"/>
</dbReference>
<dbReference type="GO" id="GO:0016020">
    <property type="term" value="C:membrane"/>
    <property type="evidence" value="ECO:0007669"/>
    <property type="project" value="UniProtKB-SubCell"/>
</dbReference>
<evidence type="ECO:0000256" key="8">
    <source>
        <dbReference type="RuleBase" id="RU000461"/>
    </source>
</evidence>
<keyword evidence="2" id="KW-0812">Transmembrane</keyword>
<evidence type="ECO:0000256" key="3">
    <source>
        <dbReference type="ARBA" id="ARBA00022723"/>
    </source>
</evidence>
<evidence type="ECO:0000313" key="10">
    <source>
        <dbReference type="EMBL" id="KAK1401655.1"/>
    </source>
</evidence>
<keyword evidence="4" id="KW-1133">Transmembrane helix</keyword>
<dbReference type="GO" id="GO:0005506">
    <property type="term" value="F:iron ion binding"/>
    <property type="evidence" value="ECO:0007669"/>
    <property type="project" value="InterPro"/>
</dbReference>
<evidence type="ECO:0000256" key="9">
    <source>
        <dbReference type="SAM" id="Coils"/>
    </source>
</evidence>
<accession>A0AAD8N4U2</accession>
<keyword evidence="6" id="KW-0472">Membrane</keyword>
<dbReference type="GO" id="GO:0020037">
    <property type="term" value="F:heme binding"/>
    <property type="evidence" value="ECO:0007669"/>
    <property type="project" value="InterPro"/>
</dbReference>
<dbReference type="GO" id="GO:0009805">
    <property type="term" value="P:coumarin biosynthetic process"/>
    <property type="evidence" value="ECO:0007669"/>
    <property type="project" value="UniProtKB-ARBA"/>
</dbReference>
<comment type="cofactor">
    <cofactor evidence="7">
        <name>heme</name>
        <dbReference type="ChEBI" id="CHEBI:30413"/>
    </cofactor>
</comment>
<name>A0AAD8N4U2_9APIA</name>
<keyword evidence="8" id="KW-0503">Monooxygenase</keyword>
<organism evidence="10 11">
    <name type="scientific">Heracleum sosnowskyi</name>
    <dbReference type="NCBI Taxonomy" id="360622"/>
    <lineage>
        <taxon>Eukaryota</taxon>
        <taxon>Viridiplantae</taxon>
        <taxon>Streptophyta</taxon>
        <taxon>Embryophyta</taxon>
        <taxon>Tracheophyta</taxon>
        <taxon>Spermatophyta</taxon>
        <taxon>Magnoliopsida</taxon>
        <taxon>eudicotyledons</taxon>
        <taxon>Gunneridae</taxon>
        <taxon>Pentapetalae</taxon>
        <taxon>asterids</taxon>
        <taxon>campanulids</taxon>
        <taxon>Apiales</taxon>
        <taxon>Apiaceae</taxon>
        <taxon>Apioideae</taxon>
        <taxon>apioid superclade</taxon>
        <taxon>Tordylieae</taxon>
        <taxon>Tordyliinae</taxon>
        <taxon>Heracleum</taxon>
    </lineage>
</organism>
<dbReference type="SUPFAM" id="SSF48264">
    <property type="entry name" value="Cytochrome P450"/>
    <property type="match status" value="1"/>
</dbReference>
<keyword evidence="7 8" id="KW-0349">Heme</keyword>
<evidence type="ECO:0000256" key="7">
    <source>
        <dbReference type="PIRSR" id="PIRSR602401-1"/>
    </source>
</evidence>
<evidence type="ECO:0008006" key="12">
    <source>
        <dbReference type="Google" id="ProtNLM"/>
    </source>
</evidence>
<dbReference type="PRINTS" id="PR00463">
    <property type="entry name" value="EP450I"/>
</dbReference>
<evidence type="ECO:0000256" key="2">
    <source>
        <dbReference type="ARBA" id="ARBA00022692"/>
    </source>
</evidence>
<reference evidence="10" key="2">
    <citation type="submission" date="2023-05" db="EMBL/GenBank/DDBJ databases">
        <authorList>
            <person name="Schelkunov M.I."/>
        </authorList>
    </citation>
    <scope>NUCLEOTIDE SEQUENCE</scope>
    <source>
        <strain evidence="10">Hsosn_3</strain>
        <tissue evidence="10">Leaf</tissue>
    </source>
</reference>
<keyword evidence="9" id="KW-0175">Coiled coil</keyword>
<evidence type="ECO:0000256" key="6">
    <source>
        <dbReference type="ARBA" id="ARBA00023136"/>
    </source>
</evidence>
<dbReference type="PRINTS" id="PR00385">
    <property type="entry name" value="P450"/>
</dbReference>
<dbReference type="GO" id="GO:0016709">
    <property type="term" value="F:oxidoreductase activity, acting on paired donors, with incorporation or reduction of molecular oxygen, NAD(P)H as one donor, and incorporation of one atom of oxygen"/>
    <property type="evidence" value="ECO:0007669"/>
    <property type="project" value="TreeGrafter"/>
</dbReference>
<proteinExistence type="inferred from homology"/>
<dbReference type="Gene3D" id="1.10.630.10">
    <property type="entry name" value="Cytochrome P450"/>
    <property type="match status" value="2"/>
</dbReference>
<feature type="coiled-coil region" evidence="9">
    <location>
        <begin position="97"/>
        <end position="129"/>
    </location>
</feature>
<dbReference type="Proteomes" id="UP001237642">
    <property type="component" value="Unassembled WGS sequence"/>
</dbReference>
<dbReference type="InterPro" id="IPR002401">
    <property type="entry name" value="Cyt_P450_E_grp-I"/>
</dbReference>
<dbReference type="InterPro" id="IPR051103">
    <property type="entry name" value="Plant_metabolite_P450s"/>
</dbReference>
<comment type="subcellular location">
    <subcellularLocation>
        <location evidence="1">Membrane</location>
        <topology evidence="1">Single-pass membrane protein</topology>
    </subcellularLocation>
</comment>
<dbReference type="InterPro" id="IPR001128">
    <property type="entry name" value="Cyt_P450"/>
</dbReference>
<dbReference type="EMBL" id="JAUIZM010000001">
    <property type="protein sequence ID" value="KAK1401655.1"/>
    <property type="molecule type" value="Genomic_DNA"/>
</dbReference>
<dbReference type="PANTHER" id="PTHR24298:SF800">
    <property type="entry name" value="CYTOCHROME P450 89A2-RELATED"/>
    <property type="match status" value="1"/>
</dbReference>
<evidence type="ECO:0000313" key="11">
    <source>
        <dbReference type="Proteomes" id="UP001237642"/>
    </source>
</evidence>
<evidence type="ECO:0000256" key="1">
    <source>
        <dbReference type="ARBA" id="ARBA00004167"/>
    </source>
</evidence>
<comment type="similarity">
    <text evidence="8">Belongs to the cytochrome P450 family.</text>
</comment>
<comment type="caution">
    <text evidence="10">The sequence shown here is derived from an EMBL/GenBank/DDBJ whole genome shotgun (WGS) entry which is preliminary data.</text>
</comment>
<keyword evidence="11" id="KW-1185">Reference proteome</keyword>
<dbReference type="PANTHER" id="PTHR24298">
    <property type="entry name" value="FLAVONOID 3'-MONOOXYGENASE-RELATED"/>
    <property type="match status" value="1"/>
</dbReference>
<keyword evidence="7 8" id="KW-0408">Iron</keyword>